<evidence type="ECO:0000313" key="2">
    <source>
        <dbReference type="EMBL" id="KAF7274801.1"/>
    </source>
</evidence>
<comment type="caution">
    <text evidence="2">The sequence shown here is derived from an EMBL/GenBank/DDBJ whole genome shotgun (WGS) entry which is preliminary data.</text>
</comment>
<reference evidence="2" key="1">
    <citation type="submission" date="2020-08" db="EMBL/GenBank/DDBJ databases">
        <title>Genome sequencing and assembly of the red palm weevil Rhynchophorus ferrugineus.</title>
        <authorList>
            <person name="Dias G.B."/>
            <person name="Bergman C.M."/>
            <person name="Manee M."/>
        </authorList>
    </citation>
    <scope>NUCLEOTIDE SEQUENCE</scope>
    <source>
        <strain evidence="2">AA-2017</strain>
        <tissue evidence="2">Whole larva</tissue>
    </source>
</reference>
<feature type="region of interest" description="Disordered" evidence="1">
    <location>
        <begin position="74"/>
        <end position="93"/>
    </location>
</feature>
<protein>
    <submittedName>
        <fullName evidence="2">Uncharacterized protein</fullName>
    </submittedName>
</protein>
<organism evidence="2 3">
    <name type="scientific">Rhynchophorus ferrugineus</name>
    <name type="common">Red palm weevil</name>
    <name type="synonym">Curculio ferrugineus</name>
    <dbReference type="NCBI Taxonomy" id="354439"/>
    <lineage>
        <taxon>Eukaryota</taxon>
        <taxon>Metazoa</taxon>
        <taxon>Ecdysozoa</taxon>
        <taxon>Arthropoda</taxon>
        <taxon>Hexapoda</taxon>
        <taxon>Insecta</taxon>
        <taxon>Pterygota</taxon>
        <taxon>Neoptera</taxon>
        <taxon>Endopterygota</taxon>
        <taxon>Coleoptera</taxon>
        <taxon>Polyphaga</taxon>
        <taxon>Cucujiformia</taxon>
        <taxon>Curculionidae</taxon>
        <taxon>Dryophthorinae</taxon>
        <taxon>Rhynchophorus</taxon>
    </lineage>
</organism>
<feature type="compositionally biased region" description="Gly residues" evidence="1">
    <location>
        <begin position="129"/>
        <end position="142"/>
    </location>
</feature>
<sequence length="149" mass="15782">MNVERRPSMSCGRFLPMGERIYERSERENQSAGVGLGRCRNDKERKFISDLIWTPNPVIYTDCWKNGSDWSAAATKPALSRSPTSPPPTPGPCSAVISQGTGGILTIISHTNKRGSGNGKRAKHKSFHFGGGGGGGGGGITGDGYTAEN</sequence>
<dbReference type="EMBL" id="JAACXV010012073">
    <property type="protein sequence ID" value="KAF7274801.1"/>
    <property type="molecule type" value="Genomic_DNA"/>
</dbReference>
<proteinExistence type="predicted"/>
<accession>A0A834MAT6</accession>
<evidence type="ECO:0000313" key="3">
    <source>
        <dbReference type="Proteomes" id="UP000625711"/>
    </source>
</evidence>
<gene>
    <name evidence="2" type="ORF">GWI33_012532</name>
</gene>
<feature type="region of interest" description="Disordered" evidence="1">
    <location>
        <begin position="109"/>
        <end position="149"/>
    </location>
</feature>
<dbReference type="Proteomes" id="UP000625711">
    <property type="component" value="Unassembled WGS sequence"/>
</dbReference>
<evidence type="ECO:0000256" key="1">
    <source>
        <dbReference type="SAM" id="MobiDB-lite"/>
    </source>
</evidence>
<name>A0A834MAT6_RHYFE</name>
<dbReference type="AlphaFoldDB" id="A0A834MAT6"/>
<keyword evidence="3" id="KW-1185">Reference proteome</keyword>